<dbReference type="PROSITE" id="PS50404">
    <property type="entry name" value="GST_NTER"/>
    <property type="match status" value="1"/>
</dbReference>
<feature type="domain" description="GST N-terminal" evidence="1">
    <location>
        <begin position="2"/>
        <end position="88"/>
    </location>
</feature>
<dbReference type="EMBL" id="JBHSML010000002">
    <property type="protein sequence ID" value="MFC5514792.1"/>
    <property type="molecule type" value="Genomic_DNA"/>
</dbReference>
<comment type="caution">
    <text evidence="2">The sequence shown here is derived from an EMBL/GenBank/DDBJ whole genome shotgun (WGS) entry which is preliminary data.</text>
</comment>
<dbReference type="RefSeq" id="WP_266342814.1">
    <property type="nucleotide sequence ID" value="NZ_JAPKNH010000002.1"/>
</dbReference>
<dbReference type="SUPFAM" id="SSF47616">
    <property type="entry name" value="GST C-terminal domain-like"/>
    <property type="match status" value="1"/>
</dbReference>
<dbReference type="Gene3D" id="1.20.1050.10">
    <property type="match status" value="1"/>
</dbReference>
<organism evidence="2 3">
    <name type="scientific">Kaistia terrae</name>
    <dbReference type="NCBI Taxonomy" id="537017"/>
    <lineage>
        <taxon>Bacteria</taxon>
        <taxon>Pseudomonadati</taxon>
        <taxon>Pseudomonadota</taxon>
        <taxon>Alphaproteobacteria</taxon>
        <taxon>Hyphomicrobiales</taxon>
        <taxon>Kaistiaceae</taxon>
        <taxon>Kaistia</taxon>
    </lineage>
</organism>
<dbReference type="PANTHER" id="PTHR42673">
    <property type="entry name" value="MALEYLACETOACETATE ISOMERASE"/>
    <property type="match status" value="1"/>
</dbReference>
<dbReference type="InterPro" id="IPR004045">
    <property type="entry name" value="Glutathione_S-Trfase_N"/>
</dbReference>
<evidence type="ECO:0000313" key="2">
    <source>
        <dbReference type="EMBL" id="MFC5514792.1"/>
    </source>
</evidence>
<dbReference type="InterPro" id="IPR036249">
    <property type="entry name" value="Thioredoxin-like_sf"/>
</dbReference>
<name>A0ABW0PSX2_9HYPH</name>
<dbReference type="InterPro" id="IPR036282">
    <property type="entry name" value="Glutathione-S-Trfase_C_sf"/>
</dbReference>
<sequence>MPDFTIVVGSRHWSSWSMRPWLVLRRTGASYDEVVLQHRTPAGKAEAVALGPTGQVPLLIDRRTQVPIKVWDSLAICEYLAECYPDAKLWPVDPVARATARSISAEMHAGFRPMRMALDMDLFALKPGVGLDEPGVAADIARIDSIFRDCRTAYGTDGPYLFGQFTIADAMFAPVISRFRTYEPALSDLAGEYVATMLGDAGFTAWEDAARREL</sequence>
<dbReference type="Pfam" id="PF13410">
    <property type="entry name" value="GST_C_2"/>
    <property type="match status" value="1"/>
</dbReference>
<keyword evidence="3" id="KW-1185">Reference proteome</keyword>
<dbReference type="PANTHER" id="PTHR42673:SF4">
    <property type="entry name" value="MALEYLACETOACETATE ISOMERASE"/>
    <property type="match status" value="1"/>
</dbReference>
<dbReference type="Proteomes" id="UP001596150">
    <property type="component" value="Unassembled WGS sequence"/>
</dbReference>
<reference evidence="3" key="1">
    <citation type="journal article" date="2019" name="Int. J. Syst. Evol. Microbiol.">
        <title>The Global Catalogue of Microorganisms (GCM) 10K type strain sequencing project: providing services to taxonomists for standard genome sequencing and annotation.</title>
        <authorList>
            <consortium name="The Broad Institute Genomics Platform"/>
            <consortium name="The Broad Institute Genome Sequencing Center for Infectious Disease"/>
            <person name="Wu L."/>
            <person name="Ma J."/>
        </authorList>
    </citation>
    <scope>NUCLEOTIDE SEQUENCE [LARGE SCALE GENOMIC DNA]</scope>
    <source>
        <strain evidence="3">KACC 12633</strain>
    </source>
</reference>
<gene>
    <name evidence="2" type="ORF">ACFPP9_03335</name>
</gene>
<evidence type="ECO:0000313" key="3">
    <source>
        <dbReference type="Proteomes" id="UP001596150"/>
    </source>
</evidence>
<dbReference type="SFLD" id="SFLDS00019">
    <property type="entry name" value="Glutathione_Transferase_(cytos"/>
    <property type="match status" value="1"/>
</dbReference>
<dbReference type="Pfam" id="PF13409">
    <property type="entry name" value="GST_N_2"/>
    <property type="match status" value="1"/>
</dbReference>
<evidence type="ECO:0000259" key="1">
    <source>
        <dbReference type="PROSITE" id="PS50404"/>
    </source>
</evidence>
<dbReference type="CDD" id="cd03194">
    <property type="entry name" value="GST_C_3"/>
    <property type="match status" value="1"/>
</dbReference>
<dbReference type="Gene3D" id="3.40.30.10">
    <property type="entry name" value="Glutaredoxin"/>
    <property type="match status" value="1"/>
</dbReference>
<dbReference type="InterPro" id="IPR040079">
    <property type="entry name" value="Glutathione_S-Trfase"/>
</dbReference>
<protein>
    <submittedName>
        <fullName evidence="2">Glutathione S-transferase</fullName>
    </submittedName>
</protein>
<proteinExistence type="predicted"/>
<dbReference type="SUPFAM" id="SSF52833">
    <property type="entry name" value="Thioredoxin-like"/>
    <property type="match status" value="1"/>
</dbReference>
<accession>A0ABW0PSX2</accession>